<evidence type="ECO:0000313" key="1">
    <source>
        <dbReference type="EMBL" id="CAH1429046.1"/>
    </source>
</evidence>
<proteinExistence type="predicted"/>
<reference evidence="1 2" key="1">
    <citation type="submission" date="2022-01" db="EMBL/GenBank/DDBJ databases">
        <authorList>
            <person name="Xiong W."/>
            <person name="Schranz E."/>
        </authorList>
    </citation>
    <scope>NUCLEOTIDE SEQUENCE [LARGE SCALE GENOMIC DNA]</scope>
</reference>
<dbReference type="AlphaFoldDB" id="A0AAU9MU36"/>
<dbReference type="EMBL" id="CAKMRJ010002419">
    <property type="protein sequence ID" value="CAH1429046.1"/>
    <property type="molecule type" value="Genomic_DNA"/>
</dbReference>
<dbReference type="Proteomes" id="UP001157418">
    <property type="component" value="Unassembled WGS sequence"/>
</dbReference>
<feature type="non-terminal residue" evidence="1">
    <location>
        <position position="1"/>
    </location>
</feature>
<protein>
    <submittedName>
        <fullName evidence="1">Uncharacterized protein</fullName>
    </submittedName>
</protein>
<sequence length="63" mass="7485">DPKKEKCHLWEWIDEDEEVITKNKNKKDETHEHSSEVKIAILEHDFSVYKVKIDKESKGEFGS</sequence>
<comment type="caution">
    <text evidence="1">The sequence shown here is derived from an EMBL/GenBank/DDBJ whole genome shotgun (WGS) entry which is preliminary data.</text>
</comment>
<evidence type="ECO:0000313" key="2">
    <source>
        <dbReference type="Proteomes" id="UP001157418"/>
    </source>
</evidence>
<accession>A0AAU9MU36</accession>
<gene>
    <name evidence="1" type="ORF">LVIROSA_LOCUS15926</name>
</gene>
<name>A0AAU9MU36_9ASTR</name>
<organism evidence="1 2">
    <name type="scientific">Lactuca virosa</name>
    <dbReference type="NCBI Taxonomy" id="75947"/>
    <lineage>
        <taxon>Eukaryota</taxon>
        <taxon>Viridiplantae</taxon>
        <taxon>Streptophyta</taxon>
        <taxon>Embryophyta</taxon>
        <taxon>Tracheophyta</taxon>
        <taxon>Spermatophyta</taxon>
        <taxon>Magnoliopsida</taxon>
        <taxon>eudicotyledons</taxon>
        <taxon>Gunneridae</taxon>
        <taxon>Pentapetalae</taxon>
        <taxon>asterids</taxon>
        <taxon>campanulids</taxon>
        <taxon>Asterales</taxon>
        <taxon>Asteraceae</taxon>
        <taxon>Cichorioideae</taxon>
        <taxon>Cichorieae</taxon>
        <taxon>Lactucinae</taxon>
        <taxon>Lactuca</taxon>
    </lineage>
</organism>
<keyword evidence="2" id="KW-1185">Reference proteome</keyword>